<dbReference type="InterPro" id="IPR050240">
    <property type="entry name" value="DNA_pol_type-B"/>
</dbReference>
<dbReference type="Gene3D" id="3.30.420.10">
    <property type="entry name" value="Ribonuclease H-like superfamily/Ribonuclease H"/>
    <property type="match status" value="1"/>
</dbReference>
<evidence type="ECO:0000259" key="8">
    <source>
        <dbReference type="Pfam" id="PF00136"/>
    </source>
</evidence>
<dbReference type="GO" id="GO:0003677">
    <property type="term" value="F:DNA binding"/>
    <property type="evidence" value="ECO:0007669"/>
    <property type="project" value="UniProtKB-KW"/>
</dbReference>
<dbReference type="Gene3D" id="1.10.132.60">
    <property type="entry name" value="DNA polymerase family B, C-terminal domain"/>
    <property type="match status" value="1"/>
</dbReference>
<dbReference type="EC" id="2.7.7.7" evidence="7"/>
<dbReference type="PROSITE" id="PS00116">
    <property type="entry name" value="DNA_POLYMERASE_B"/>
    <property type="match status" value="1"/>
</dbReference>
<dbReference type="PRINTS" id="PR00106">
    <property type="entry name" value="DNAPOLB"/>
</dbReference>
<keyword evidence="4 7" id="KW-0239">DNA-directed DNA polymerase</keyword>
<keyword evidence="7" id="KW-0235">DNA replication</keyword>
<dbReference type="GO" id="GO:0000166">
    <property type="term" value="F:nucleotide binding"/>
    <property type="evidence" value="ECO:0007669"/>
    <property type="project" value="InterPro"/>
</dbReference>
<dbReference type="SUPFAM" id="SSF56672">
    <property type="entry name" value="DNA/RNA polymerases"/>
    <property type="match status" value="1"/>
</dbReference>
<feature type="domain" description="DNA-directed DNA polymerase family B exonuclease" evidence="9">
    <location>
        <begin position="97"/>
        <end position="301"/>
    </location>
</feature>
<evidence type="ECO:0000256" key="6">
    <source>
        <dbReference type="ARBA" id="ARBA00049244"/>
    </source>
</evidence>
<dbReference type="InterPro" id="IPR043502">
    <property type="entry name" value="DNA/RNA_pol_sf"/>
</dbReference>
<reference evidence="10 11" key="1">
    <citation type="submission" date="2022-12" db="EMBL/GenBank/DDBJ databases">
        <title>Metagenome assembled genome from gulf of manar.</title>
        <authorList>
            <person name="Kohli P."/>
            <person name="Pk S."/>
            <person name="Venkata Ramana C."/>
            <person name="Sasikala C."/>
        </authorList>
    </citation>
    <scope>NUCLEOTIDE SEQUENCE [LARGE SCALE GENOMIC DNA]</scope>
    <source>
        <strain evidence="10">JB008</strain>
    </source>
</reference>
<comment type="caution">
    <text evidence="10">The sequence shown here is derived from an EMBL/GenBank/DDBJ whole genome shotgun (WGS) entry which is preliminary data.</text>
</comment>
<evidence type="ECO:0000313" key="10">
    <source>
        <dbReference type="EMBL" id="MDC7225451.1"/>
    </source>
</evidence>
<dbReference type="SMART" id="SM00486">
    <property type="entry name" value="POLBc"/>
    <property type="match status" value="1"/>
</dbReference>
<keyword evidence="5 7" id="KW-0238">DNA-binding</keyword>
<dbReference type="InterPro" id="IPR036397">
    <property type="entry name" value="RNaseH_sf"/>
</dbReference>
<dbReference type="Gene3D" id="3.90.1600.10">
    <property type="entry name" value="Palm domain of DNA polymerase"/>
    <property type="match status" value="2"/>
</dbReference>
<dbReference type="GO" id="GO:0003887">
    <property type="term" value="F:DNA-directed DNA polymerase activity"/>
    <property type="evidence" value="ECO:0007669"/>
    <property type="project" value="UniProtKB-KW"/>
</dbReference>
<dbReference type="SUPFAM" id="SSF53098">
    <property type="entry name" value="Ribonuclease H-like"/>
    <property type="match status" value="1"/>
</dbReference>
<dbReference type="InterPro" id="IPR006172">
    <property type="entry name" value="DNA-dir_DNA_pol_B"/>
</dbReference>
<dbReference type="InterPro" id="IPR006133">
    <property type="entry name" value="DNA-dir_DNA_pol_B_exonuc"/>
</dbReference>
<keyword evidence="2 7" id="KW-0808">Transferase</keyword>
<feature type="domain" description="DNA-directed DNA polymerase family B multifunctional" evidence="8">
    <location>
        <begin position="381"/>
        <end position="736"/>
    </location>
</feature>
<accession>A0AAJ1MJ37</accession>
<dbReference type="PANTHER" id="PTHR10322:SF23">
    <property type="entry name" value="DNA POLYMERASE DELTA CATALYTIC SUBUNIT"/>
    <property type="match status" value="1"/>
</dbReference>
<dbReference type="Pfam" id="PF00136">
    <property type="entry name" value="DNA_pol_B"/>
    <property type="match status" value="1"/>
</dbReference>
<dbReference type="InterPro" id="IPR042087">
    <property type="entry name" value="DNA_pol_B_thumb"/>
</dbReference>
<dbReference type="NCBIfam" id="NF004421">
    <property type="entry name" value="PRK05762.1-2"/>
    <property type="match status" value="1"/>
</dbReference>
<dbReference type="PANTHER" id="PTHR10322">
    <property type="entry name" value="DNA POLYMERASE CATALYTIC SUBUNIT"/>
    <property type="match status" value="1"/>
</dbReference>
<dbReference type="InterPro" id="IPR012337">
    <property type="entry name" value="RNaseH-like_sf"/>
</dbReference>
<dbReference type="AlphaFoldDB" id="A0AAJ1MJ37"/>
<organism evidence="10 11">
    <name type="scientific">Candidatus Thalassospirochaeta sargassi</name>
    <dbReference type="NCBI Taxonomy" id="3119039"/>
    <lineage>
        <taxon>Bacteria</taxon>
        <taxon>Pseudomonadati</taxon>
        <taxon>Spirochaetota</taxon>
        <taxon>Spirochaetia</taxon>
        <taxon>Spirochaetales</taxon>
        <taxon>Spirochaetaceae</taxon>
        <taxon>Candidatus Thalassospirochaeta</taxon>
    </lineage>
</organism>
<keyword evidence="3 7" id="KW-0548">Nucleotidyltransferase</keyword>
<evidence type="ECO:0000256" key="1">
    <source>
        <dbReference type="ARBA" id="ARBA00005755"/>
    </source>
</evidence>
<dbReference type="InterPro" id="IPR006134">
    <property type="entry name" value="DNA-dir_DNA_pol_B_multi_dom"/>
</dbReference>
<evidence type="ECO:0000256" key="3">
    <source>
        <dbReference type="ARBA" id="ARBA00022695"/>
    </source>
</evidence>
<dbReference type="GO" id="GO:0008296">
    <property type="term" value="F:3'-5'-DNA exonuclease activity"/>
    <property type="evidence" value="ECO:0007669"/>
    <property type="project" value="TreeGrafter"/>
</dbReference>
<evidence type="ECO:0000256" key="2">
    <source>
        <dbReference type="ARBA" id="ARBA00022679"/>
    </source>
</evidence>
<comment type="similarity">
    <text evidence="1 7">Belongs to the DNA polymerase type-B family.</text>
</comment>
<dbReference type="Proteomes" id="UP001221217">
    <property type="component" value="Unassembled WGS sequence"/>
</dbReference>
<evidence type="ECO:0000313" key="11">
    <source>
        <dbReference type="Proteomes" id="UP001221217"/>
    </source>
</evidence>
<proteinExistence type="inferred from homology"/>
<dbReference type="InterPro" id="IPR017964">
    <property type="entry name" value="DNA-dir_DNA_pol_B_CS"/>
</dbReference>
<dbReference type="GO" id="GO:0045004">
    <property type="term" value="P:DNA replication proofreading"/>
    <property type="evidence" value="ECO:0007669"/>
    <property type="project" value="TreeGrafter"/>
</dbReference>
<evidence type="ECO:0000256" key="5">
    <source>
        <dbReference type="ARBA" id="ARBA00023125"/>
    </source>
</evidence>
<evidence type="ECO:0000256" key="4">
    <source>
        <dbReference type="ARBA" id="ARBA00022932"/>
    </source>
</evidence>
<evidence type="ECO:0000259" key="9">
    <source>
        <dbReference type="Pfam" id="PF03104"/>
    </source>
</evidence>
<gene>
    <name evidence="10" type="ORF">PQJ61_01660</name>
</gene>
<dbReference type="Pfam" id="PF03104">
    <property type="entry name" value="DNA_pol_B_exo1"/>
    <property type="match status" value="1"/>
</dbReference>
<dbReference type="GO" id="GO:0009432">
    <property type="term" value="P:SOS response"/>
    <property type="evidence" value="ECO:0007669"/>
    <property type="project" value="TreeGrafter"/>
</dbReference>
<evidence type="ECO:0000256" key="7">
    <source>
        <dbReference type="RuleBase" id="RU000442"/>
    </source>
</evidence>
<dbReference type="InterPro" id="IPR023211">
    <property type="entry name" value="DNA_pol_palm_dom_sf"/>
</dbReference>
<name>A0AAJ1MJ37_9SPIO</name>
<comment type="catalytic activity">
    <reaction evidence="6 7">
        <text>DNA(n) + a 2'-deoxyribonucleoside 5'-triphosphate = DNA(n+1) + diphosphate</text>
        <dbReference type="Rhea" id="RHEA:22508"/>
        <dbReference type="Rhea" id="RHEA-COMP:17339"/>
        <dbReference type="Rhea" id="RHEA-COMP:17340"/>
        <dbReference type="ChEBI" id="CHEBI:33019"/>
        <dbReference type="ChEBI" id="CHEBI:61560"/>
        <dbReference type="ChEBI" id="CHEBI:173112"/>
        <dbReference type="EC" id="2.7.7.7"/>
    </reaction>
</comment>
<dbReference type="Gene3D" id="2.40.50.590">
    <property type="match status" value="1"/>
</dbReference>
<dbReference type="EMBL" id="JAQQAL010000006">
    <property type="protein sequence ID" value="MDC7225451.1"/>
    <property type="molecule type" value="Genomic_DNA"/>
</dbReference>
<protein>
    <recommendedName>
        <fullName evidence="7">DNA polymerase</fullName>
        <ecNumber evidence="7">2.7.7.7</ecNumber>
    </recommendedName>
</protein>
<sequence length="776" mass="88010">MKETPGFILTAHCLDINGRCELHYYCCAPDGPCKIIVSPHKPVFFINRETPASLTSGIERRPLDMVGFAGSSVDALYFNSLNRYFDTRRNLREGGVKTYESDVRAEDRFLMERFISGGVRIQGEPRNENGLKVFRNPAISPYDYRPALSMLSIDIETGTDGSMYSAAFHFTPAAEHSRQGEQKLVLMRGSPGADAQETPAWLSYCPDERSLLTDFIRRVKVFDADLLIGWHVIGFDLSFIQGRAEVLNIPVNIGRGRRRMRLNEKRNGMFAAEIEGRIVIDGPQTLRTAFYKFDNYRLETVASQLLGRGKDIRPDLDKVAEIERRFTEDKEALARYNLEDSVLVTEIFQHTAIIDQLITRSLITGLPVDKVHMSVAAFDHFMLPRFHRRGIVAPETIDITAGEHAAGGHVFTSPAGLYPHVVVLDFKSLYPTIMRTFFIDPYSRMKSDIDTVLTPEGISFSRTENILPEFLAELMSKRARARADDDSQLAQAVKILLNSFYGVMGTTGCRFYHPDLPTAITGTGQWILKNSAAFLREKGYSVIYGDTDSVFVCLKEKEQQKAAAAGNKLAEMVNEYLAGRLKNEFGVESKLEIEFEKHYVKFFLPPMRYTTDGARKKYAGLLENGEIEFKGLETVRSDWTELARNFQQELFRRFFSGEDLKLWIRNFIEELKNGQYNESLVYRRRLKRAAEAYTKTSPPHVKAARRLDPDGSKKISEVSYIITAEGPEPVELAEAPPDYRHYIEKQIRPIADGVLFAVGDDFDSIIDGRQLNLFEG</sequence>